<protein>
    <submittedName>
        <fullName evidence="2">Uncharacterized protein</fullName>
    </submittedName>
</protein>
<accession>A0A0R3MCE2</accession>
<evidence type="ECO:0000313" key="2">
    <source>
        <dbReference type="EMBL" id="KRR14992.1"/>
    </source>
</evidence>
<dbReference type="RefSeq" id="WP_057848292.1">
    <property type="nucleotide sequence ID" value="NZ_LLXX01000001.1"/>
</dbReference>
<keyword evidence="3" id="KW-1185">Reference proteome</keyword>
<proteinExistence type="predicted"/>
<dbReference type="AlphaFoldDB" id="A0A0R3MCE2"/>
<evidence type="ECO:0000313" key="3">
    <source>
        <dbReference type="Proteomes" id="UP000051913"/>
    </source>
</evidence>
<organism evidence="2 3">
    <name type="scientific">Bradyrhizobium valentinum</name>
    <dbReference type="NCBI Taxonomy" id="1518501"/>
    <lineage>
        <taxon>Bacteria</taxon>
        <taxon>Pseudomonadati</taxon>
        <taxon>Pseudomonadota</taxon>
        <taxon>Alphaproteobacteria</taxon>
        <taxon>Hyphomicrobiales</taxon>
        <taxon>Nitrobacteraceae</taxon>
        <taxon>Bradyrhizobium</taxon>
    </lineage>
</organism>
<sequence>MSLEKQAKPILELIRYARGLDQQGKRKATRYELIASRKKAAESMGKRIDTKQAEREIDNARRRVRKAADKAEETLRHIVNRDALWDWTDPDRAIREMRTRHFGGGFAGLPMTDIEEALRQKGNVLFIIAVYPALKWAILARLQLRGVDNVPSDAPGSTLP</sequence>
<comment type="caution">
    <text evidence="2">The sequence shown here is derived from an EMBL/GenBank/DDBJ whole genome shotgun (WGS) entry which is preliminary data.</text>
</comment>
<gene>
    <name evidence="2" type="ORF">CP49_23555</name>
</gene>
<dbReference type="Proteomes" id="UP000051913">
    <property type="component" value="Unassembled WGS sequence"/>
</dbReference>
<reference evidence="2 3" key="1">
    <citation type="submission" date="2014-03" db="EMBL/GenBank/DDBJ databases">
        <title>Bradyrhizobium valentinum sp. nov., isolated from effective nodules of Lupinus mariae-josephae, a lupine endemic of basic-lime soils in Eastern Spain.</title>
        <authorList>
            <person name="Duran D."/>
            <person name="Rey L."/>
            <person name="Navarro A."/>
            <person name="Busquets A."/>
            <person name="Imperial J."/>
            <person name="Ruiz-Argueso T."/>
        </authorList>
    </citation>
    <scope>NUCLEOTIDE SEQUENCE [LARGE SCALE GENOMIC DNA]</scope>
    <source>
        <strain evidence="2 3">LmjM3</strain>
    </source>
</reference>
<dbReference type="EMBL" id="LLXX01000001">
    <property type="protein sequence ID" value="KRR14992.1"/>
    <property type="molecule type" value="Genomic_DNA"/>
</dbReference>
<name>A0A0R3MCE2_9BRAD</name>
<evidence type="ECO:0000256" key="1">
    <source>
        <dbReference type="SAM" id="Coils"/>
    </source>
</evidence>
<keyword evidence="1" id="KW-0175">Coiled coil</keyword>
<feature type="coiled-coil region" evidence="1">
    <location>
        <begin position="50"/>
        <end position="77"/>
    </location>
</feature>